<keyword evidence="1" id="KW-0732">Signal</keyword>
<name>A0A7I9UVK5_9ACTN</name>
<accession>A0A7I9UVK5</accession>
<organism evidence="2 3">
    <name type="scientific">Gordonia crocea</name>
    <dbReference type="NCBI Taxonomy" id="589162"/>
    <lineage>
        <taxon>Bacteria</taxon>
        <taxon>Bacillati</taxon>
        <taxon>Actinomycetota</taxon>
        <taxon>Actinomycetes</taxon>
        <taxon>Mycobacteriales</taxon>
        <taxon>Gordoniaceae</taxon>
        <taxon>Gordonia</taxon>
    </lineage>
</organism>
<keyword evidence="3" id="KW-1185">Reference proteome</keyword>
<evidence type="ECO:0000256" key="1">
    <source>
        <dbReference type="SAM" id="SignalP"/>
    </source>
</evidence>
<protein>
    <submittedName>
        <fullName evidence="2">Uncharacterized protein</fullName>
    </submittedName>
</protein>
<evidence type="ECO:0000313" key="2">
    <source>
        <dbReference type="EMBL" id="GED97208.1"/>
    </source>
</evidence>
<gene>
    <name evidence="2" type="ORF">nbrc107697_12470</name>
</gene>
<proteinExistence type="predicted"/>
<feature type="chain" id="PRO_5039619413" evidence="1">
    <location>
        <begin position="19"/>
        <end position="114"/>
    </location>
</feature>
<dbReference type="Proteomes" id="UP000444980">
    <property type="component" value="Unassembled WGS sequence"/>
</dbReference>
<reference evidence="3" key="1">
    <citation type="submission" date="2019-06" db="EMBL/GenBank/DDBJ databases">
        <title>Gordonia isolated from sludge of a wastewater treatment plant.</title>
        <authorList>
            <person name="Tamura T."/>
            <person name="Aoyama K."/>
            <person name="Kang Y."/>
            <person name="Saito S."/>
            <person name="Akiyama N."/>
            <person name="Yazawa K."/>
            <person name="Gonoi T."/>
            <person name="Mikami Y."/>
        </authorList>
    </citation>
    <scope>NUCLEOTIDE SEQUENCE [LARGE SCALE GENOMIC DNA]</scope>
    <source>
        <strain evidence="3">NBRC 107697</strain>
    </source>
</reference>
<dbReference type="EMBL" id="BJOU01000001">
    <property type="protein sequence ID" value="GED97208.1"/>
    <property type="molecule type" value="Genomic_DNA"/>
</dbReference>
<evidence type="ECO:0000313" key="3">
    <source>
        <dbReference type="Proteomes" id="UP000444980"/>
    </source>
</evidence>
<dbReference type="AlphaFoldDB" id="A0A7I9UVK5"/>
<comment type="caution">
    <text evidence="2">The sequence shown here is derived from an EMBL/GenBank/DDBJ whole genome shotgun (WGS) entry which is preliminary data.</text>
</comment>
<sequence length="114" mass="11603">MARSNTRIMTVLAGAAMAAGTIGMSAAVAPSADAAACARTSQGYGVYAPSGVSCATAKRIAERYAREGIDSRPRTFTEAGHTVTCKVGSAGTGATCSGRGVTFVVSDFRSIYKR</sequence>
<feature type="signal peptide" evidence="1">
    <location>
        <begin position="1"/>
        <end position="18"/>
    </location>
</feature>